<protein>
    <recommendedName>
        <fullName evidence="3">SPRY domain-containing protein</fullName>
    </recommendedName>
</protein>
<comment type="caution">
    <text evidence="1">The sequence shown here is derived from an EMBL/GenBank/DDBJ whole genome shotgun (WGS) entry which is preliminary data.</text>
</comment>
<feature type="non-terminal residue" evidence="1">
    <location>
        <position position="1"/>
    </location>
</feature>
<proteinExistence type="predicted"/>
<evidence type="ECO:0000313" key="1">
    <source>
        <dbReference type="EMBL" id="KAA6363937.1"/>
    </source>
</evidence>
<evidence type="ECO:0000313" key="2">
    <source>
        <dbReference type="Proteomes" id="UP000324800"/>
    </source>
</evidence>
<organism evidence="1 2">
    <name type="scientific">Streblomastix strix</name>
    <dbReference type="NCBI Taxonomy" id="222440"/>
    <lineage>
        <taxon>Eukaryota</taxon>
        <taxon>Metamonada</taxon>
        <taxon>Preaxostyla</taxon>
        <taxon>Oxymonadida</taxon>
        <taxon>Streblomastigidae</taxon>
        <taxon>Streblomastix</taxon>
    </lineage>
</organism>
<reference evidence="1 2" key="1">
    <citation type="submission" date="2019-03" db="EMBL/GenBank/DDBJ databases">
        <title>Single cell metagenomics reveals metabolic interactions within the superorganism composed of flagellate Streblomastix strix and complex community of Bacteroidetes bacteria on its surface.</title>
        <authorList>
            <person name="Treitli S.C."/>
            <person name="Kolisko M."/>
            <person name="Husnik F."/>
            <person name="Keeling P."/>
            <person name="Hampl V."/>
        </authorList>
    </citation>
    <scope>NUCLEOTIDE SEQUENCE [LARGE SCALE GENOMIC DNA]</scope>
    <source>
        <strain evidence="1">ST1C</strain>
    </source>
</reference>
<dbReference type="EMBL" id="SNRW01022275">
    <property type="protein sequence ID" value="KAA6363937.1"/>
    <property type="molecule type" value="Genomic_DNA"/>
</dbReference>
<accession>A0A5J4U080</accession>
<name>A0A5J4U080_9EUKA</name>
<evidence type="ECO:0008006" key="3">
    <source>
        <dbReference type="Google" id="ProtNLM"/>
    </source>
</evidence>
<dbReference type="AlphaFoldDB" id="A0A5J4U080"/>
<sequence>LFALIHQYSVQITPIFVIKESYQGKQVENKFIHSDEAQFCTIAIDPIISEGIVRIEIILGNTRGIGYAMGIADASCSFTVGNSPYFRGTENLATQPWVHLIKKYSVGQKVEIEVDMTTIPRRVTFFVDDVEQPYYVIGIPSEIRFWVYIYNKSSSFTITKFERLIKSSAKGVPDSKVLEWGKKW</sequence>
<gene>
    <name evidence="1" type="ORF">EZS28_040536</name>
</gene>
<dbReference type="Proteomes" id="UP000324800">
    <property type="component" value="Unassembled WGS sequence"/>
</dbReference>